<evidence type="ECO:0000313" key="3">
    <source>
        <dbReference type="Proteomes" id="UP000319809"/>
    </source>
</evidence>
<name>A0A4Y5YFN3_9GAMM</name>
<accession>A0A4Y5YFN3</accession>
<feature type="transmembrane region" description="Helical" evidence="1">
    <location>
        <begin position="185"/>
        <end position="205"/>
    </location>
</feature>
<dbReference type="KEGG" id="spol:FH971_10905"/>
<feature type="transmembrane region" description="Helical" evidence="1">
    <location>
        <begin position="151"/>
        <end position="170"/>
    </location>
</feature>
<gene>
    <name evidence="2" type="ORF">FH971_10905</name>
</gene>
<dbReference type="Proteomes" id="UP000319809">
    <property type="component" value="Chromosome"/>
</dbReference>
<feature type="transmembrane region" description="Helical" evidence="1">
    <location>
        <begin position="39"/>
        <end position="60"/>
    </location>
</feature>
<feature type="transmembrane region" description="Helical" evidence="1">
    <location>
        <begin position="121"/>
        <end position="139"/>
    </location>
</feature>
<dbReference type="EMBL" id="CP041036">
    <property type="protein sequence ID" value="QDE31427.1"/>
    <property type="molecule type" value="Genomic_DNA"/>
</dbReference>
<dbReference type="RefSeq" id="WP_140234309.1">
    <property type="nucleotide sequence ID" value="NZ_CP041036.1"/>
</dbReference>
<keyword evidence="1" id="KW-1133">Transmembrane helix</keyword>
<organism evidence="2 3">
    <name type="scientific">Shewanella polaris</name>
    <dbReference type="NCBI Taxonomy" id="2588449"/>
    <lineage>
        <taxon>Bacteria</taxon>
        <taxon>Pseudomonadati</taxon>
        <taxon>Pseudomonadota</taxon>
        <taxon>Gammaproteobacteria</taxon>
        <taxon>Alteromonadales</taxon>
        <taxon>Shewanellaceae</taxon>
        <taxon>Shewanella</taxon>
    </lineage>
</organism>
<dbReference type="AlphaFoldDB" id="A0A4Y5YFN3"/>
<proteinExistence type="predicted"/>
<keyword evidence="1" id="KW-0472">Membrane</keyword>
<feature type="transmembrane region" description="Helical" evidence="1">
    <location>
        <begin position="91"/>
        <end position="115"/>
    </location>
</feature>
<reference evidence="2 3" key="1">
    <citation type="submission" date="2019-06" db="EMBL/GenBank/DDBJ databases">
        <title>The genome of Shewanella sp. SM1901.</title>
        <authorList>
            <person name="Cha Q."/>
        </authorList>
    </citation>
    <scope>NUCLEOTIDE SEQUENCE [LARGE SCALE GENOMIC DNA]</scope>
    <source>
        <strain evidence="2 3">SM1901</strain>
    </source>
</reference>
<protein>
    <submittedName>
        <fullName evidence="2">Uncharacterized protein</fullName>
    </submittedName>
</protein>
<keyword evidence="1" id="KW-0812">Transmembrane</keyword>
<keyword evidence="3" id="KW-1185">Reference proteome</keyword>
<feature type="transmembrane region" description="Helical" evidence="1">
    <location>
        <begin position="12"/>
        <end position="33"/>
    </location>
</feature>
<evidence type="ECO:0000256" key="1">
    <source>
        <dbReference type="SAM" id="Phobius"/>
    </source>
</evidence>
<sequence length="227" mass="26423">MNHFYWKALKIKWYMLGALSSFTLASFFVFFTQSESPLLAQWGLVIFLTVVGVSLFYEWYSAPQNTKWGKFCNTIFQSSYQRTKHLSQEQALFDIKTLFAALVVIFVIGLLSWIYPSQTFWFKWIITILSGVIGSYLFNEEFKSSKEFEQRYLFSFSIIVFTITVVFVYMLSDFGVKYGEDIHEFPIFIVTIGAWFSTGVVGAVLRASYQRLRDKRTAPNNQNNKDA</sequence>
<evidence type="ECO:0000313" key="2">
    <source>
        <dbReference type="EMBL" id="QDE31427.1"/>
    </source>
</evidence>